<keyword evidence="1" id="KW-1133">Transmembrane helix</keyword>
<dbReference type="EMBL" id="BTRK01000006">
    <property type="protein sequence ID" value="GMR61587.1"/>
    <property type="molecule type" value="Genomic_DNA"/>
</dbReference>
<keyword evidence="1" id="KW-0472">Membrane</keyword>
<evidence type="ECO:0000313" key="3">
    <source>
        <dbReference type="EMBL" id="GMR61587.1"/>
    </source>
</evidence>
<feature type="chain" id="PRO_5043050693" evidence="2">
    <location>
        <begin position="34"/>
        <end position="282"/>
    </location>
</feature>
<keyword evidence="4" id="KW-1185">Reference proteome</keyword>
<reference evidence="4" key="1">
    <citation type="submission" date="2022-10" db="EMBL/GenBank/DDBJ databases">
        <title>Genome assembly of Pristionchus species.</title>
        <authorList>
            <person name="Yoshida K."/>
            <person name="Sommer R.J."/>
        </authorList>
    </citation>
    <scope>NUCLEOTIDE SEQUENCE [LARGE SCALE GENOMIC DNA]</scope>
    <source>
        <strain evidence="4">RS5460</strain>
    </source>
</reference>
<feature type="transmembrane region" description="Helical" evidence="1">
    <location>
        <begin position="224"/>
        <end position="246"/>
    </location>
</feature>
<feature type="signal peptide" evidence="2">
    <location>
        <begin position="1"/>
        <end position="33"/>
    </location>
</feature>
<accession>A0AAN5ICV3</accession>
<protein>
    <submittedName>
        <fullName evidence="3">Uncharacterized protein</fullName>
    </submittedName>
</protein>
<evidence type="ECO:0000313" key="4">
    <source>
        <dbReference type="Proteomes" id="UP001328107"/>
    </source>
</evidence>
<keyword evidence="2" id="KW-0732">Signal</keyword>
<keyword evidence="1" id="KW-0812">Transmembrane</keyword>
<evidence type="ECO:0000256" key="2">
    <source>
        <dbReference type="SAM" id="SignalP"/>
    </source>
</evidence>
<evidence type="ECO:0000256" key="1">
    <source>
        <dbReference type="SAM" id="Phobius"/>
    </source>
</evidence>
<proteinExistence type="predicted"/>
<dbReference type="Proteomes" id="UP001328107">
    <property type="component" value="Unassembled WGS sequence"/>
</dbReference>
<gene>
    <name evidence="3" type="ORF">PMAYCL1PPCAC_31782</name>
</gene>
<sequence length="282" mass="31690">MRCGGPRLPYSMFGCSLLLALVMMMMICGGVEGDCALRCDAYRPYLCISRTAYSAKLEMRIRTEIKKRFSVCLSDTRNRYFRVNLENADETPDLNRPTISVSVVDCEHYNDWKYLRLRHWPPPKSTGCRSDISLLLVVVGGRIVPVFSGEATLFTAQMRNDTSKKEKRSYPVEALKSLFDDLYGRVSMPPLTEEPYTTVGDDPYQQGNYNGNEEMEPNAGWPTWAIIVLIVSVVLSVIAFLIGNFINKRTSPRSLKQAKGMPMAARKRNWGAGFSGGLWAAA</sequence>
<organism evidence="3 4">
    <name type="scientific">Pristionchus mayeri</name>
    <dbReference type="NCBI Taxonomy" id="1317129"/>
    <lineage>
        <taxon>Eukaryota</taxon>
        <taxon>Metazoa</taxon>
        <taxon>Ecdysozoa</taxon>
        <taxon>Nematoda</taxon>
        <taxon>Chromadorea</taxon>
        <taxon>Rhabditida</taxon>
        <taxon>Rhabditina</taxon>
        <taxon>Diplogasteromorpha</taxon>
        <taxon>Diplogasteroidea</taxon>
        <taxon>Neodiplogasteridae</taxon>
        <taxon>Pristionchus</taxon>
    </lineage>
</organism>
<dbReference type="AlphaFoldDB" id="A0AAN5ICV3"/>
<comment type="caution">
    <text evidence="3">The sequence shown here is derived from an EMBL/GenBank/DDBJ whole genome shotgun (WGS) entry which is preliminary data.</text>
</comment>
<name>A0AAN5ICV3_9BILA</name>